<sequence>MRIGFKTSHSLRCMLGLCAIGPVRAVSQAFPWRCCSGESVPSEDQPSRLKRSFREPSALQQFNGIQRKGETRLKPRNISKTKTTV</sequence>
<proteinExistence type="predicted"/>
<evidence type="ECO:0000313" key="3">
    <source>
        <dbReference type="EMBL" id="UQC83530.1"/>
    </source>
</evidence>
<feature type="chain" id="PRO_5040110115" description="Secreted protein" evidence="2">
    <location>
        <begin position="26"/>
        <end position="85"/>
    </location>
</feature>
<evidence type="ECO:0008006" key="5">
    <source>
        <dbReference type="Google" id="ProtNLM"/>
    </source>
</evidence>
<dbReference type="Proteomes" id="UP000830671">
    <property type="component" value="Chromosome 4"/>
</dbReference>
<gene>
    <name evidence="3" type="ORF">CLUP02_09024</name>
</gene>
<dbReference type="EMBL" id="CP019476">
    <property type="protein sequence ID" value="UQC83530.1"/>
    <property type="molecule type" value="Genomic_DNA"/>
</dbReference>
<reference evidence="3" key="1">
    <citation type="journal article" date="2021" name="Mol. Plant Microbe Interact.">
        <title>Complete Genome Sequence of the Plant-Pathogenic Fungus Colletotrichum lupini.</title>
        <authorList>
            <person name="Baroncelli R."/>
            <person name="Pensec F."/>
            <person name="Da Lio D."/>
            <person name="Boufleur T."/>
            <person name="Vicente I."/>
            <person name="Sarrocco S."/>
            <person name="Picot A."/>
            <person name="Baraldi E."/>
            <person name="Sukno S."/>
            <person name="Thon M."/>
            <person name="Le Floch G."/>
        </authorList>
    </citation>
    <scope>NUCLEOTIDE SEQUENCE</scope>
    <source>
        <strain evidence="3">IMI 504893</strain>
    </source>
</reference>
<dbReference type="AlphaFoldDB" id="A0A9Q8SUX5"/>
<organism evidence="3 4">
    <name type="scientific">Colletotrichum lupini</name>
    <dbReference type="NCBI Taxonomy" id="145971"/>
    <lineage>
        <taxon>Eukaryota</taxon>
        <taxon>Fungi</taxon>
        <taxon>Dikarya</taxon>
        <taxon>Ascomycota</taxon>
        <taxon>Pezizomycotina</taxon>
        <taxon>Sordariomycetes</taxon>
        <taxon>Hypocreomycetidae</taxon>
        <taxon>Glomerellales</taxon>
        <taxon>Glomerellaceae</taxon>
        <taxon>Colletotrichum</taxon>
        <taxon>Colletotrichum acutatum species complex</taxon>
    </lineage>
</organism>
<dbReference type="RefSeq" id="XP_049145149.1">
    <property type="nucleotide sequence ID" value="XM_049288005.1"/>
</dbReference>
<keyword evidence="2" id="KW-0732">Signal</keyword>
<keyword evidence="4" id="KW-1185">Reference proteome</keyword>
<evidence type="ECO:0000256" key="2">
    <source>
        <dbReference type="SAM" id="SignalP"/>
    </source>
</evidence>
<protein>
    <recommendedName>
        <fullName evidence="5">Secreted protein</fullName>
    </recommendedName>
</protein>
<name>A0A9Q8SUX5_9PEZI</name>
<accession>A0A9Q8SUX5</accession>
<evidence type="ECO:0000256" key="1">
    <source>
        <dbReference type="SAM" id="MobiDB-lite"/>
    </source>
</evidence>
<feature type="region of interest" description="Disordered" evidence="1">
    <location>
        <begin position="60"/>
        <end position="85"/>
    </location>
</feature>
<feature type="signal peptide" evidence="2">
    <location>
        <begin position="1"/>
        <end position="25"/>
    </location>
</feature>
<evidence type="ECO:0000313" key="4">
    <source>
        <dbReference type="Proteomes" id="UP000830671"/>
    </source>
</evidence>
<dbReference type="KEGG" id="clup:CLUP02_09024"/>
<dbReference type="GeneID" id="73343015"/>